<keyword evidence="1" id="KW-0677">Repeat</keyword>
<evidence type="ECO:0000256" key="3">
    <source>
        <dbReference type="PROSITE-ProRule" id="PRU00339"/>
    </source>
</evidence>
<feature type="repeat" description="TPR" evidence="3">
    <location>
        <begin position="386"/>
        <end position="419"/>
    </location>
</feature>
<dbReference type="PANTHER" id="PTHR45586">
    <property type="entry name" value="TPR REPEAT-CONTAINING PROTEIN PA4667"/>
    <property type="match status" value="1"/>
</dbReference>
<reference evidence="4 5" key="1">
    <citation type="journal article" date="2011" name="J. Bacteriol.">
        <title>Genome sequence of 'Pedosphaera parvula' Ellin514, an aerobic Verrucomicrobial isolate from pasture soil.</title>
        <authorList>
            <person name="Kant R."/>
            <person name="van Passel M.W."/>
            <person name="Sangwan P."/>
            <person name="Palva A."/>
            <person name="Lucas S."/>
            <person name="Copeland A."/>
            <person name="Lapidus A."/>
            <person name="Glavina Del Rio T."/>
            <person name="Dalin E."/>
            <person name="Tice H."/>
            <person name="Bruce D."/>
            <person name="Goodwin L."/>
            <person name="Pitluck S."/>
            <person name="Chertkov O."/>
            <person name="Larimer F.W."/>
            <person name="Land M.L."/>
            <person name="Hauser L."/>
            <person name="Brettin T.S."/>
            <person name="Detter J.C."/>
            <person name="Han S."/>
            <person name="de Vos W.M."/>
            <person name="Janssen P.H."/>
            <person name="Smidt H."/>
        </authorList>
    </citation>
    <scope>NUCLEOTIDE SEQUENCE [LARGE SCALE GENOMIC DNA]</scope>
    <source>
        <strain evidence="4 5">Ellin514</strain>
    </source>
</reference>
<keyword evidence="2 3" id="KW-0802">TPR repeat</keyword>
<dbReference type="EMBL" id="ABOX02000031">
    <property type="protein sequence ID" value="EEF59165.1"/>
    <property type="molecule type" value="Genomic_DNA"/>
</dbReference>
<evidence type="ECO:0000313" key="5">
    <source>
        <dbReference type="Proteomes" id="UP000003688"/>
    </source>
</evidence>
<evidence type="ECO:0000256" key="2">
    <source>
        <dbReference type="ARBA" id="ARBA00022803"/>
    </source>
</evidence>
<dbReference type="InterPro" id="IPR051012">
    <property type="entry name" value="CellSynth/LPSAsmb/PSIAsmb"/>
</dbReference>
<keyword evidence="5" id="KW-1185">Reference proteome</keyword>
<dbReference type="Gene3D" id="1.25.40.10">
    <property type="entry name" value="Tetratricopeptide repeat domain"/>
    <property type="match status" value="2"/>
</dbReference>
<evidence type="ECO:0000256" key="1">
    <source>
        <dbReference type="ARBA" id="ARBA00022737"/>
    </source>
</evidence>
<dbReference type="InterPro" id="IPR019734">
    <property type="entry name" value="TPR_rpt"/>
</dbReference>
<proteinExistence type="predicted"/>
<organism evidence="4 5">
    <name type="scientific">Pedosphaera parvula (strain Ellin514)</name>
    <dbReference type="NCBI Taxonomy" id="320771"/>
    <lineage>
        <taxon>Bacteria</taxon>
        <taxon>Pseudomonadati</taxon>
        <taxon>Verrucomicrobiota</taxon>
        <taxon>Pedosphaerae</taxon>
        <taxon>Pedosphaerales</taxon>
        <taxon>Pedosphaeraceae</taxon>
        <taxon>Pedosphaera</taxon>
    </lineage>
</organism>
<accession>B9XLQ8</accession>
<gene>
    <name evidence="4" type="ORF">Cflav_PD2370</name>
</gene>
<dbReference type="AlphaFoldDB" id="B9XLQ8"/>
<evidence type="ECO:0000313" key="4">
    <source>
        <dbReference type="EMBL" id="EEF59165.1"/>
    </source>
</evidence>
<dbReference type="PROSITE" id="PS50005">
    <property type="entry name" value="TPR"/>
    <property type="match status" value="1"/>
</dbReference>
<dbReference type="InterPro" id="IPR011990">
    <property type="entry name" value="TPR-like_helical_dom_sf"/>
</dbReference>
<sequence>MDCQIFRSGKRENVRIRRESHSTVIGTNWYGFLRGGCHYFFMGEKTVNELPRELRGLHTKGMDALQRENFDYAIALFSQILDREPTNYDCRKALRMAQLSKVKGGGGFFKKMFSGASASPQVARAQLALRNNPFEAIGIAEQILSADPMNSSAHKIIADAALASGMPKTAVMSLDLLVKGSPKDKELVIELSHALAEAGERSRAEQVLENLRAVYPNDNEIFVALKNVSANKTMDEGGYGALADGEGSYRDVLRNKEEAVSLEQENRHQRSEDVTEKLIREYETRVKLEPKNLKLMRDLGDLYVQRNEFDKGLGWFAKIVEVDGGADASMQRKIAETKVKKYEHSLTLLDPSSPEYEEKAAQIREEQRAFRLAECKERSDRYPTDLGIRFELGQLYYDSGKIAEAIQEFQKAINNPNKRIQAMTYLANCFAKRGMNDIAARRLQEALKEKLVFDDEKKDLVYTLGTILEKMGKREEAIEQFKVIYEMDIGYKDVAAKVDAYYAGQ</sequence>
<dbReference type="SMART" id="SM00028">
    <property type="entry name" value="TPR"/>
    <property type="match status" value="5"/>
</dbReference>
<dbReference type="PANTHER" id="PTHR45586:SF1">
    <property type="entry name" value="LIPOPOLYSACCHARIDE ASSEMBLY PROTEIN B"/>
    <property type="match status" value="1"/>
</dbReference>
<dbReference type="Pfam" id="PF14559">
    <property type="entry name" value="TPR_19"/>
    <property type="match status" value="1"/>
</dbReference>
<dbReference type="Pfam" id="PF13181">
    <property type="entry name" value="TPR_8"/>
    <property type="match status" value="1"/>
</dbReference>
<dbReference type="SUPFAM" id="SSF48452">
    <property type="entry name" value="TPR-like"/>
    <property type="match status" value="1"/>
</dbReference>
<name>B9XLQ8_PEDPL</name>
<protein>
    <submittedName>
        <fullName evidence="4">Tetratricopeptide domain protein</fullName>
    </submittedName>
</protein>
<dbReference type="Proteomes" id="UP000003688">
    <property type="component" value="Unassembled WGS sequence"/>
</dbReference>
<comment type="caution">
    <text evidence="4">The sequence shown here is derived from an EMBL/GenBank/DDBJ whole genome shotgun (WGS) entry which is preliminary data.</text>
</comment>
<dbReference type="STRING" id="320771.Cflav_PD2370"/>